<evidence type="ECO:0000256" key="1">
    <source>
        <dbReference type="SAM" id="MobiDB-lite"/>
    </source>
</evidence>
<dbReference type="AlphaFoldDB" id="A0AAV7WPH2"/>
<sequence length="165" mass="17869">MPTQPTPSDHPDHPNAVTDQSTGFDLPSPALPDTACHSTWSFAGLRAQGEDTRRRGLEVSGARGIADFGSKPFEYRRGASLGQAVLWGRPRIDGCGWQCRGTRRAAEPEPESVWRNVKTQKHGSGKCLQSVSGDRVEALTEVGKERVTLSYPSPPTPLCSLMAAR</sequence>
<evidence type="ECO:0000313" key="2">
    <source>
        <dbReference type="EMBL" id="KAJ1215977.1"/>
    </source>
</evidence>
<proteinExistence type="predicted"/>
<evidence type="ECO:0000313" key="3">
    <source>
        <dbReference type="Proteomes" id="UP001066276"/>
    </source>
</evidence>
<name>A0AAV7WPH2_PLEWA</name>
<accession>A0AAV7WPH2</accession>
<dbReference type="Proteomes" id="UP001066276">
    <property type="component" value="Chromosome 1_1"/>
</dbReference>
<keyword evidence="3" id="KW-1185">Reference proteome</keyword>
<protein>
    <submittedName>
        <fullName evidence="2">Uncharacterized protein</fullName>
    </submittedName>
</protein>
<organism evidence="2 3">
    <name type="scientific">Pleurodeles waltl</name>
    <name type="common">Iberian ribbed newt</name>
    <dbReference type="NCBI Taxonomy" id="8319"/>
    <lineage>
        <taxon>Eukaryota</taxon>
        <taxon>Metazoa</taxon>
        <taxon>Chordata</taxon>
        <taxon>Craniata</taxon>
        <taxon>Vertebrata</taxon>
        <taxon>Euteleostomi</taxon>
        <taxon>Amphibia</taxon>
        <taxon>Batrachia</taxon>
        <taxon>Caudata</taxon>
        <taxon>Salamandroidea</taxon>
        <taxon>Salamandridae</taxon>
        <taxon>Pleurodelinae</taxon>
        <taxon>Pleurodeles</taxon>
    </lineage>
</organism>
<reference evidence="2" key="1">
    <citation type="journal article" date="2022" name="bioRxiv">
        <title>Sequencing and chromosome-scale assembly of the giantPleurodeles waltlgenome.</title>
        <authorList>
            <person name="Brown T."/>
            <person name="Elewa A."/>
            <person name="Iarovenko S."/>
            <person name="Subramanian E."/>
            <person name="Araus A.J."/>
            <person name="Petzold A."/>
            <person name="Susuki M."/>
            <person name="Suzuki K.-i.T."/>
            <person name="Hayashi T."/>
            <person name="Toyoda A."/>
            <person name="Oliveira C."/>
            <person name="Osipova E."/>
            <person name="Leigh N.D."/>
            <person name="Simon A."/>
            <person name="Yun M.H."/>
        </authorList>
    </citation>
    <scope>NUCLEOTIDE SEQUENCE</scope>
    <source>
        <strain evidence="2">20211129_DDA</strain>
        <tissue evidence="2">Liver</tissue>
    </source>
</reference>
<dbReference type="EMBL" id="JANPWB010000001">
    <property type="protein sequence ID" value="KAJ1215977.1"/>
    <property type="molecule type" value="Genomic_DNA"/>
</dbReference>
<comment type="caution">
    <text evidence="2">The sequence shown here is derived from an EMBL/GenBank/DDBJ whole genome shotgun (WGS) entry which is preliminary data.</text>
</comment>
<feature type="region of interest" description="Disordered" evidence="1">
    <location>
        <begin position="1"/>
        <end position="30"/>
    </location>
</feature>
<gene>
    <name evidence="2" type="ORF">NDU88_003583</name>
</gene>